<dbReference type="SUPFAM" id="SSF53155">
    <property type="entry name" value="Methylated DNA-protein cysteine methyltransferase domain"/>
    <property type="match status" value="1"/>
</dbReference>
<evidence type="ECO:0000256" key="5">
    <source>
        <dbReference type="ARBA" id="ARBA00022763"/>
    </source>
</evidence>
<dbReference type="InterPro" id="IPR004026">
    <property type="entry name" value="Ada_DNA_repair_Zn-bd"/>
</dbReference>
<dbReference type="InterPro" id="IPR016221">
    <property type="entry name" value="Bifunct_regulatory_prot_Ada"/>
</dbReference>
<name>A0ABX9SZ43_SPHMI</name>
<dbReference type="PIRSF" id="PIRSF000409">
    <property type="entry name" value="Ada"/>
    <property type="match status" value="1"/>
</dbReference>
<keyword evidence="5" id="KW-0227">DNA damage</keyword>
<dbReference type="PANTHER" id="PTHR10815:SF14">
    <property type="entry name" value="BIFUNCTIONAL TRANSCRIPTIONAL ACTIVATOR_DNA REPAIR ENZYME ADA"/>
    <property type="match status" value="1"/>
</dbReference>
<evidence type="ECO:0000256" key="4">
    <source>
        <dbReference type="ARBA" id="ARBA00022679"/>
    </source>
</evidence>
<evidence type="ECO:0000259" key="11">
    <source>
        <dbReference type="PROSITE" id="PS01124"/>
    </source>
</evidence>
<dbReference type="SUPFAM" id="SSF46767">
    <property type="entry name" value="Methylated DNA-protein cysteine methyltransferase, C-terminal domain"/>
    <property type="match status" value="1"/>
</dbReference>
<dbReference type="SMART" id="SM00342">
    <property type="entry name" value="HTH_ARAC"/>
    <property type="match status" value="1"/>
</dbReference>
<dbReference type="SUPFAM" id="SSF46689">
    <property type="entry name" value="Homeodomain-like"/>
    <property type="match status" value="1"/>
</dbReference>
<comment type="cofactor">
    <cofactor evidence="2">
        <name>Zn(2+)</name>
        <dbReference type="ChEBI" id="CHEBI:29105"/>
    </cofactor>
</comment>
<dbReference type="Gene3D" id="1.10.10.10">
    <property type="entry name" value="Winged helix-like DNA-binding domain superfamily/Winged helix DNA-binding domain"/>
    <property type="match status" value="1"/>
</dbReference>
<dbReference type="NCBIfam" id="TIGR00589">
    <property type="entry name" value="ogt"/>
    <property type="match status" value="1"/>
</dbReference>
<keyword evidence="3 12" id="KW-0489">Methyltransferase</keyword>
<keyword evidence="6" id="KW-0805">Transcription regulation</keyword>
<evidence type="ECO:0000256" key="9">
    <source>
        <dbReference type="ARBA" id="ARBA00023204"/>
    </source>
</evidence>
<evidence type="ECO:0000256" key="1">
    <source>
        <dbReference type="ARBA" id="ARBA00001286"/>
    </source>
</evidence>
<protein>
    <submittedName>
        <fullName evidence="12">AraC family transcriptional regulator of adaptative response/methylated-DNA-[protein]-cysteine methyltransferase</fullName>
    </submittedName>
</protein>
<evidence type="ECO:0000313" key="12">
    <source>
        <dbReference type="EMBL" id="RKS89189.1"/>
    </source>
</evidence>
<keyword evidence="4" id="KW-0808">Transferase</keyword>
<dbReference type="InterPro" id="IPR001497">
    <property type="entry name" value="MethylDNA_cys_MeTrfase_AS"/>
</dbReference>
<reference evidence="12 13" key="1">
    <citation type="submission" date="2018-10" db="EMBL/GenBank/DDBJ databases">
        <title>Genomic Encyclopedia of Type Strains, Phase IV (KMG-IV): sequencing the most valuable type-strain genomes for metagenomic binning, comparative biology and taxonomic classification.</title>
        <authorList>
            <person name="Goeker M."/>
        </authorList>
    </citation>
    <scope>NUCLEOTIDE SEQUENCE [LARGE SCALE GENOMIC DNA]</scope>
    <source>
        <strain evidence="12 13">DSM 19791</strain>
    </source>
</reference>
<dbReference type="NCBIfam" id="NF011964">
    <property type="entry name" value="PRK15435.1"/>
    <property type="match status" value="1"/>
</dbReference>
<dbReference type="InterPro" id="IPR036217">
    <property type="entry name" value="MethylDNA_cys_MeTrfase_DNAb"/>
</dbReference>
<sequence>METELTDQSQFWDAVVRRDRTFDGRFVYAVKRSGVYCRPSCPARTPRRENVRFYGSSMAAEADGYRACLRCRPRALEGRDPAADSMTSLARYIETHADTPLPLARLAEIAGLSSFQVQRAFTAVIGVSPKAFQTALRMKRLKASLKEGDGVAGAIFEAGFGSTSRAYERMDGHLGMTPAAYRAGGVGETIAWACRATGLGLLLMAATGRGVCAVDFGDEESTLVDRLRAEFPRADIVPSDAAASAQLDAWIDALGTHLAEGAPHPDIPVDLRGTAFQMKVWRFLLSVPSGSVVSYAEVAAGIGAPSAVRAAASACGANRIAVLIPCHRVLRGDGGIGGYRWGVERKCALLAAERRRGQAA</sequence>
<dbReference type="InterPro" id="IPR018060">
    <property type="entry name" value="HTH_AraC"/>
</dbReference>
<keyword evidence="7" id="KW-0010">Activator</keyword>
<keyword evidence="9" id="KW-0234">DNA repair</keyword>
<comment type="catalytic activity">
    <reaction evidence="10">
        <text>a 6-O-methyl-2'-deoxyguanosine in DNA + L-cysteinyl-[protein] = S-methyl-L-cysteinyl-[protein] + a 2'-deoxyguanosine in DNA</text>
        <dbReference type="Rhea" id="RHEA:24000"/>
        <dbReference type="Rhea" id="RHEA-COMP:10131"/>
        <dbReference type="Rhea" id="RHEA-COMP:10132"/>
        <dbReference type="Rhea" id="RHEA-COMP:11367"/>
        <dbReference type="Rhea" id="RHEA-COMP:11368"/>
        <dbReference type="ChEBI" id="CHEBI:29950"/>
        <dbReference type="ChEBI" id="CHEBI:82612"/>
        <dbReference type="ChEBI" id="CHEBI:85445"/>
        <dbReference type="ChEBI" id="CHEBI:85448"/>
        <dbReference type="EC" id="2.1.1.63"/>
    </reaction>
</comment>
<comment type="catalytic activity">
    <reaction evidence="1">
        <text>a 4-O-methyl-thymidine in DNA + L-cysteinyl-[protein] = a thymidine in DNA + S-methyl-L-cysteinyl-[protein]</text>
        <dbReference type="Rhea" id="RHEA:53428"/>
        <dbReference type="Rhea" id="RHEA-COMP:10131"/>
        <dbReference type="Rhea" id="RHEA-COMP:10132"/>
        <dbReference type="Rhea" id="RHEA-COMP:13555"/>
        <dbReference type="Rhea" id="RHEA-COMP:13556"/>
        <dbReference type="ChEBI" id="CHEBI:29950"/>
        <dbReference type="ChEBI" id="CHEBI:82612"/>
        <dbReference type="ChEBI" id="CHEBI:137386"/>
        <dbReference type="ChEBI" id="CHEBI:137387"/>
        <dbReference type="EC" id="2.1.1.63"/>
    </reaction>
</comment>
<dbReference type="PROSITE" id="PS01124">
    <property type="entry name" value="HTH_ARAC_FAMILY_2"/>
    <property type="match status" value="1"/>
</dbReference>
<dbReference type="Proteomes" id="UP000276029">
    <property type="component" value="Unassembled WGS sequence"/>
</dbReference>
<feature type="domain" description="HTH araC/xylS-type" evidence="11">
    <location>
        <begin position="87"/>
        <end position="184"/>
    </location>
</feature>
<evidence type="ECO:0000256" key="10">
    <source>
        <dbReference type="ARBA" id="ARBA00049348"/>
    </source>
</evidence>
<evidence type="ECO:0000256" key="2">
    <source>
        <dbReference type="ARBA" id="ARBA00001947"/>
    </source>
</evidence>
<dbReference type="Gene3D" id="3.30.160.70">
    <property type="entry name" value="Methylated DNA-protein cysteine methyltransferase domain"/>
    <property type="match status" value="1"/>
</dbReference>
<dbReference type="Pfam" id="PF02805">
    <property type="entry name" value="Ada_Zn_binding"/>
    <property type="match status" value="1"/>
</dbReference>
<accession>A0ABX9SZ43</accession>
<dbReference type="PANTHER" id="PTHR10815">
    <property type="entry name" value="METHYLATED-DNA--PROTEIN-CYSTEINE METHYLTRANSFERASE"/>
    <property type="match status" value="1"/>
</dbReference>
<proteinExistence type="predicted"/>
<dbReference type="InterPro" id="IPR009057">
    <property type="entry name" value="Homeodomain-like_sf"/>
</dbReference>
<dbReference type="PROSITE" id="PS00374">
    <property type="entry name" value="MGMT"/>
    <property type="match status" value="1"/>
</dbReference>
<dbReference type="GO" id="GO:0032259">
    <property type="term" value="P:methylation"/>
    <property type="evidence" value="ECO:0007669"/>
    <property type="project" value="UniProtKB-KW"/>
</dbReference>
<evidence type="ECO:0000256" key="8">
    <source>
        <dbReference type="ARBA" id="ARBA00023163"/>
    </source>
</evidence>
<dbReference type="Gene3D" id="1.10.10.60">
    <property type="entry name" value="Homeodomain-like"/>
    <property type="match status" value="1"/>
</dbReference>
<dbReference type="SUPFAM" id="SSF57884">
    <property type="entry name" value="Ada DNA repair protein, N-terminal domain (N-Ada 10)"/>
    <property type="match status" value="1"/>
</dbReference>
<keyword evidence="8" id="KW-0804">Transcription</keyword>
<dbReference type="InterPro" id="IPR035451">
    <property type="entry name" value="Ada-like_dom_sf"/>
</dbReference>
<dbReference type="GO" id="GO:0008168">
    <property type="term" value="F:methyltransferase activity"/>
    <property type="evidence" value="ECO:0007669"/>
    <property type="project" value="UniProtKB-KW"/>
</dbReference>
<dbReference type="EMBL" id="RBWX01000008">
    <property type="protein sequence ID" value="RKS89189.1"/>
    <property type="molecule type" value="Genomic_DNA"/>
</dbReference>
<gene>
    <name evidence="12" type="ORF">DFR51_2403</name>
</gene>
<organism evidence="12 13">
    <name type="scientific">Sphingosinicella microcystinivorans</name>
    <dbReference type="NCBI Taxonomy" id="335406"/>
    <lineage>
        <taxon>Bacteria</taxon>
        <taxon>Pseudomonadati</taxon>
        <taxon>Pseudomonadota</taxon>
        <taxon>Alphaproteobacteria</taxon>
        <taxon>Sphingomonadales</taxon>
        <taxon>Sphingosinicellaceae</taxon>
        <taxon>Sphingosinicella</taxon>
    </lineage>
</organism>
<dbReference type="InterPro" id="IPR036388">
    <property type="entry name" value="WH-like_DNA-bd_sf"/>
</dbReference>
<dbReference type="Pfam" id="PF01035">
    <property type="entry name" value="DNA_binding_1"/>
    <property type="match status" value="1"/>
</dbReference>
<dbReference type="CDD" id="cd06445">
    <property type="entry name" value="ATase"/>
    <property type="match status" value="1"/>
</dbReference>
<evidence type="ECO:0000313" key="13">
    <source>
        <dbReference type="Proteomes" id="UP000276029"/>
    </source>
</evidence>
<comment type="caution">
    <text evidence="12">The sequence shown here is derived from an EMBL/GenBank/DDBJ whole genome shotgun (WGS) entry which is preliminary data.</text>
</comment>
<evidence type="ECO:0000256" key="7">
    <source>
        <dbReference type="ARBA" id="ARBA00023159"/>
    </source>
</evidence>
<dbReference type="Pfam" id="PF12833">
    <property type="entry name" value="HTH_18"/>
    <property type="match status" value="1"/>
</dbReference>
<evidence type="ECO:0000256" key="6">
    <source>
        <dbReference type="ARBA" id="ARBA00023015"/>
    </source>
</evidence>
<evidence type="ECO:0000256" key="3">
    <source>
        <dbReference type="ARBA" id="ARBA00022603"/>
    </source>
</evidence>
<keyword evidence="13" id="KW-1185">Reference proteome</keyword>
<dbReference type="InterPro" id="IPR036631">
    <property type="entry name" value="MGMT_N_sf"/>
</dbReference>
<dbReference type="InterPro" id="IPR014048">
    <property type="entry name" value="MethylDNA_cys_MeTrfase_DNA-bd"/>
</dbReference>
<dbReference type="Gene3D" id="3.40.10.10">
    <property type="entry name" value="DNA Methylphosphotriester Repair Domain"/>
    <property type="match status" value="1"/>
</dbReference>